<organism evidence="3 4">
    <name type="scientific">Parelaphostrongylus tenuis</name>
    <name type="common">Meningeal worm</name>
    <dbReference type="NCBI Taxonomy" id="148309"/>
    <lineage>
        <taxon>Eukaryota</taxon>
        <taxon>Metazoa</taxon>
        <taxon>Ecdysozoa</taxon>
        <taxon>Nematoda</taxon>
        <taxon>Chromadorea</taxon>
        <taxon>Rhabditida</taxon>
        <taxon>Rhabditina</taxon>
        <taxon>Rhabditomorpha</taxon>
        <taxon>Strongyloidea</taxon>
        <taxon>Metastrongylidae</taxon>
        <taxon>Parelaphostrongylus</taxon>
    </lineage>
</organism>
<gene>
    <name evidence="3" type="primary">DVA1_1</name>
    <name evidence="3" type="ORF">KIN20_021664</name>
</gene>
<evidence type="ECO:0000313" key="3">
    <source>
        <dbReference type="EMBL" id="KAJ1362198.1"/>
    </source>
</evidence>
<dbReference type="EMBL" id="JAHQIW010004394">
    <property type="protein sequence ID" value="KAJ1362198.1"/>
    <property type="molecule type" value="Genomic_DNA"/>
</dbReference>
<protein>
    <submittedName>
        <fullName evidence="3">DVA-1 polyprotein</fullName>
    </submittedName>
</protein>
<feature type="signal peptide" evidence="1">
    <location>
        <begin position="1"/>
        <end position="19"/>
    </location>
</feature>
<accession>A0AAD5MT18</accession>
<name>A0AAD5MT18_PARTN</name>
<feature type="domain" description="Polyprotein allergen nematode" evidence="2">
    <location>
        <begin position="35"/>
        <end position="118"/>
    </location>
</feature>
<sequence length="143" mass="16805">MTAAGPLTLLLLLVSTAQARPSIFDWDDHRLFKHDELHDWLTDEQKAELEPLKNKHVEFRDKTLGFYNQLPKDEKAKWDNFYRKLCVVWLKDVASEDEIRELKELESKKTNKHSSAKSIHTKVVLLTSIETKWMCGRRIVINC</sequence>
<dbReference type="Proteomes" id="UP001196413">
    <property type="component" value="Unassembled WGS sequence"/>
</dbReference>
<dbReference type="Pfam" id="PF16469">
    <property type="entry name" value="NPA"/>
    <property type="match status" value="1"/>
</dbReference>
<dbReference type="Gene3D" id="1.10.533.30">
    <property type="entry name" value="Nematode polyprotein allergen ABA-1"/>
    <property type="match status" value="1"/>
</dbReference>
<keyword evidence="1" id="KW-0732">Signal</keyword>
<evidence type="ECO:0000259" key="2">
    <source>
        <dbReference type="Pfam" id="PF16469"/>
    </source>
</evidence>
<dbReference type="AlphaFoldDB" id="A0AAD5MT18"/>
<feature type="chain" id="PRO_5041906413" evidence="1">
    <location>
        <begin position="20"/>
        <end position="143"/>
    </location>
</feature>
<dbReference type="InterPro" id="IPR038289">
    <property type="entry name" value="DVA-1_sf"/>
</dbReference>
<proteinExistence type="predicted"/>
<keyword evidence="4" id="KW-1185">Reference proteome</keyword>
<evidence type="ECO:0000256" key="1">
    <source>
        <dbReference type="SAM" id="SignalP"/>
    </source>
</evidence>
<reference evidence="3" key="1">
    <citation type="submission" date="2021-06" db="EMBL/GenBank/DDBJ databases">
        <title>Parelaphostrongylus tenuis whole genome reference sequence.</title>
        <authorList>
            <person name="Garwood T.J."/>
            <person name="Larsen P.A."/>
            <person name="Fountain-Jones N.M."/>
            <person name="Garbe J.R."/>
            <person name="Macchietto M.G."/>
            <person name="Kania S.A."/>
            <person name="Gerhold R.W."/>
            <person name="Richards J.E."/>
            <person name="Wolf T.M."/>
        </authorList>
    </citation>
    <scope>NUCLEOTIDE SEQUENCE</scope>
    <source>
        <strain evidence="3">MNPRO001-30</strain>
        <tissue evidence="3">Meninges</tissue>
    </source>
</reference>
<evidence type="ECO:0000313" key="4">
    <source>
        <dbReference type="Proteomes" id="UP001196413"/>
    </source>
</evidence>
<comment type="caution">
    <text evidence="3">The sequence shown here is derived from an EMBL/GenBank/DDBJ whole genome shotgun (WGS) entry which is preliminary data.</text>
</comment>
<dbReference type="InterPro" id="IPR032487">
    <property type="entry name" value="ABA-1_nematode"/>
</dbReference>